<evidence type="ECO:0000313" key="5">
    <source>
        <dbReference type="Proteomes" id="UP000276133"/>
    </source>
</evidence>
<dbReference type="InterPro" id="IPR008936">
    <property type="entry name" value="Rho_GTPase_activation_prot"/>
</dbReference>
<protein>
    <submittedName>
        <fullName evidence="4">Breakpoint cluster region</fullName>
    </submittedName>
</protein>
<evidence type="ECO:0000256" key="1">
    <source>
        <dbReference type="ARBA" id="ARBA00022658"/>
    </source>
</evidence>
<keyword evidence="5" id="KW-1185">Reference proteome</keyword>
<dbReference type="Pfam" id="PF00168">
    <property type="entry name" value="C2"/>
    <property type="match status" value="1"/>
</dbReference>
<dbReference type="OrthoDB" id="79452at2759"/>
<dbReference type="SMART" id="SM00324">
    <property type="entry name" value="RhoGAP"/>
    <property type="match status" value="1"/>
</dbReference>
<proteinExistence type="predicted"/>
<dbReference type="SUPFAM" id="SSF49562">
    <property type="entry name" value="C2 domain (Calcium/lipid-binding domain, CaLB)"/>
    <property type="match status" value="1"/>
</dbReference>
<gene>
    <name evidence="4" type="ORF">BpHYR1_031504</name>
</gene>
<evidence type="ECO:0000256" key="2">
    <source>
        <dbReference type="SAM" id="MobiDB-lite"/>
    </source>
</evidence>
<evidence type="ECO:0000259" key="3">
    <source>
        <dbReference type="PROSITE" id="PS50238"/>
    </source>
</evidence>
<keyword evidence="1" id="KW-0344">Guanine-nucleotide releasing factor</keyword>
<dbReference type="Pfam" id="PF00620">
    <property type="entry name" value="RhoGAP"/>
    <property type="match status" value="1"/>
</dbReference>
<dbReference type="Proteomes" id="UP000276133">
    <property type="component" value="Unassembled WGS sequence"/>
</dbReference>
<dbReference type="GO" id="GO:0005096">
    <property type="term" value="F:GTPase activator activity"/>
    <property type="evidence" value="ECO:0007669"/>
    <property type="project" value="InterPro"/>
</dbReference>
<dbReference type="GO" id="GO:0007165">
    <property type="term" value="P:signal transduction"/>
    <property type="evidence" value="ECO:0007669"/>
    <property type="project" value="InterPro"/>
</dbReference>
<evidence type="ECO:0000313" key="4">
    <source>
        <dbReference type="EMBL" id="RNA41966.1"/>
    </source>
</evidence>
<dbReference type="InterPro" id="IPR035892">
    <property type="entry name" value="C2_domain_sf"/>
</dbReference>
<reference evidence="4 5" key="1">
    <citation type="journal article" date="2018" name="Sci. Rep.">
        <title>Genomic signatures of local adaptation to the degree of environmental predictability in rotifers.</title>
        <authorList>
            <person name="Franch-Gras L."/>
            <person name="Hahn C."/>
            <person name="Garcia-Roger E.M."/>
            <person name="Carmona M.J."/>
            <person name="Serra M."/>
            <person name="Gomez A."/>
        </authorList>
    </citation>
    <scope>NUCLEOTIDE SEQUENCE [LARGE SCALE GENOMIC DNA]</scope>
    <source>
        <strain evidence="4">HYR1</strain>
    </source>
</reference>
<dbReference type="AlphaFoldDB" id="A0A3M7T1S6"/>
<dbReference type="GO" id="GO:0016020">
    <property type="term" value="C:membrane"/>
    <property type="evidence" value="ECO:0007669"/>
    <property type="project" value="TreeGrafter"/>
</dbReference>
<dbReference type="GO" id="GO:0005085">
    <property type="term" value="F:guanyl-nucleotide exchange factor activity"/>
    <property type="evidence" value="ECO:0007669"/>
    <property type="project" value="UniProtKB-KW"/>
</dbReference>
<dbReference type="EMBL" id="REGN01000430">
    <property type="protein sequence ID" value="RNA41966.1"/>
    <property type="molecule type" value="Genomic_DNA"/>
</dbReference>
<sequence>MMVRNDPPIYSQNNNIPIVVGTQQGHFVQRLPLQDIPIQQNIQNTSTSVIKSRKTQANIQHSELESRINSLKKIEEPPKVITSSYTGSLELLVRNIENLEQPNKVYVAVELKSCGSYLEVAQTRCSELTTCPVWEEKFNLELQSVDSLRIILYSQTSGKALAIASQVLKIDSNINLNKINCVRLSNGTSLYIIMKFLSPKKTITRRRTRNRNDIFGGNLNDLLQREKSTIPRILKDCVEVIETKGIEEVGIYRVSSVVSEVQKIKDLYSKNPTQALNELRQKSPHLSANVLKLYLRELPDPLFTSHLYSRFMSAVDCQVHEFRLGELCRIFNELPEPNKNIILFILTHLLNIASYSDKNMMSLRNLCTLFGPTLMKLSPKDNLQVEDMNREIKESMLQAQILFYILQLHGDGKLIPDSVEPNQKPDSDVNLIDNQIDNFKRLNLKSKPHTDGNNNNIPNSQKSKSAQKSSIQTAL</sequence>
<dbReference type="InterPro" id="IPR037769">
    <property type="entry name" value="Abr/Bcr"/>
</dbReference>
<accession>A0A3M7T1S6</accession>
<dbReference type="InterPro" id="IPR000008">
    <property type="entry name" value="C2_dom"/>
</dbReference>
<dbReference type="SUPFAM" id="SSF48350">
    <property type="entry name" value="GTPase activation domain, GAP"/>
    <property type="match status" value="1"/>
</dbReference>
<dbReference type="PROSITE" id="PS50238">
    <property type="entry name" value="RHOGAP"/>
    <property type="match status" value="1"/>
</dbReference>
<feature type="compositionally biased region" description="Low complexity" evidence="2">
    <location>
        <begin position="460"/>
        <end position="475"/>
    </location>
</feature>
<dbReference type="Gene3D" id="1.10.555.10">
    <property type="entry name" value="Rho GTPase activation protein"/>
    <property type="match status" value="1"/>
</dbReference>
<feature type="region of interest" description="Disordered" evidence="2">
    <location>
        <begin position="443"/>
        <end position="475"/>
    </location>
</feature>
<feature type="domain" description="Rho-GAP" evidence="3">
    <location>
        <begin position="217"/>
        <end position="403"/>
    </location>
</feature>
<organism evidence="4 5">
    <name type="scientific">Brachionus plicatilis</name>
    <name type="common">Marine rotifer</name>
    <name type="synonym">Brachionus muelleri</name>
    <dbReference type="NCBI Taxonomy" id="10195"/>
    <lineage>
        <taxon>Eukaryota</taxon>
        <taxon>Metazoa</taxon>
        <taxon>Spiralia</taxon>
        <taxon>Gnathifera</taxon>
        <taxon>Rotifera</taxon>
        <taxon>Eurotatoria</taxon>
        <taxon>Monogononta</taxon>
        <taxon>Pseudotrocha</taxon>
        <taxon>Ploima</taxon>
        <taxon>Brachionidae</taxon>
        <taxon>Brachionus</taxon>
    </lineage>
</organism>
<name>A0A3M7T1S6_BRAPC</name>
<dbReference type="STRING" id="10195.A0A3M7T1S6"/>
<comment type="caution">
    <text evidence="4">The sequence shown here is derived from an EMBL/GenBank/DDBJ whole genome shotgun (WGS) entry which is preliminary data.</text>
</comment>
<dbReference type="PANTHER" id="PTHR23182:SF1">
    <property type="entry name" value="RHO GTPASE ACTIVATING PROTEIN AT 1A, ISOFORM E"/>
    <property type="match status" value="1"/>
</dbReference>
<dbReference type="InterPro" id="IPR000198">
    <property type="entry name" value="RhoGAP_dom"/>
</dbReference>
<dbReference type="PANTHER" id="PTHR23182">
    <property type="entry name" value="BREAKPOINT CLUSTER REGION PROTEIN BCR"/>
    <property type="match status" value="1"/>
</dbReference>